<gene>
    <name evidence="1" type="ORF">LX74_03689</name>
</gene>
<evidence type="ECO:0000313" key="1">
    <source>
        <dbReference type="EMBL" id="TYO84884.1"/>
    </source>
</evidence>
<accession>A0ABY3NB20</accession>
<proteinExistence type="predicted"/>
<reference evidence="1 2" key="1">
    <citation type="submission" date="2019-07" db="EMBL/GenBank/DDBJ databases">
        <title>Genomic Encyclopedia of Archaeal and Bacterial Type Strains, Phase II (KMG-II): from individual species to whole genera.</title>
        <authorList>
            <person name="Goeker M."/>
        </authorList>
    </citation>
    <scope>NUCLEOTIDE SEQUENCE [LARGE SCALE GENOMIC DNA]</scope>
    <source>
        <strain evidence="1 2">DSM 14571</strain>
    </source>
</reference>
<comment type="caution">
    <text evidence="1">The sequence shown here is derived from an EMBL/GenBank/DDBJ whole genome shotgun (WGS) entry which is preliminary data.</text>
</comment>
<dbReference type="EMBL" id="VNHK01000017">
    <property type="protein sequence ID" value="TYO84884.1"/>
    <property type="molecule type" value="Genomic_DNA"/>
</dbReference>
<dbReference type="Proteomes" id="UP000324513">
    <property type="component" value="Unassembled WGS sequence"/>
</dbReference>
<dbReference type="RefSeq" id="WP_143349665.1">
    <property type="nucleotide sequence ID" value="NZ_FLSS01000004.1"/>
</dbReference>
<evidence type="ECO:0000313" key="2">
    <source>
        <dbReference type="Proteomes" id="UP000324513"/>
    </source>
</evidence>
<sequence>MKTNVQQMKDDMIQKFGKFAIGQSVWLHTRRTSDLEELTPNELESLYNQFFPQPVHADPVVEMYQEQHLKSLRSIILKDAQYIGLYDVQNWDPFNAFMREKSPFKKALNKYTADEFERLIKQFKSLRSKYDKAAKIPGTKEWYHKNRLPLPSKN</sequence>
<protein>
    <submittedName>
        <fullName evidence="1">Uncharacterized protein</fullName>
    </submittedName>
</protein>
<organism evidence="1 2">
    <name type="scientific">Elizabethkingia miricola</name>
    <name type="common">Chryseobacterium miricola</name>
    <dbReference type="NCBI Taxonomy" id="172045"/>
    <lineage>
        <taxon>Bacteria</taxon>
        <taxon>Pseudomonadati</taxon>
        <taxon>Bacteroidota</taxon>
        <taxon>Flavobacteriia</taxon>
        <taxon>Flavobacteriales</taxon>
        <taxon>Weeksellaceae</taxon>
        <taxon>Elizabethkingia</taxon>
    </lineage>
</organism>
<keyword evidence="2" id="KW-1185">Reference proteome</keyword>
<name>A0ABY3NB20_ELIMR</name>